<dbReference type="AlphaFoldDB" id="A0A0T5XD31"/>
<keyword evidence="2" id="KW-0813">Transport</keyword>
<keyword evidence="6" id="KW-1185">Reference proteome</keyword>
<evidence type="ECO:0000256" key="3">
    <source>
        <dbReference type="ARBA" id="ARBA00023065"/>
    </source>
</evidence>
<evidence type="ECO:0000256" key="4">
    <source>
        <dbReference type="SAM" id="Coils"/>
    </source>
</evidence>
<proteinExistence type="inferred from homology"/>
<dbReference type="Gene3D" id="1.20.5.620">
    <property type="entry name" value="F1F0 ATP synthase subunit B, membrane domain"/>
    <property type="match status" value="1"/>
</dbReference>
<accession>A0A0T5XD31</accession>
<feature type="coiled-coil region" evidence="4">
    <location>
        <begin position="11"/>
        <end position="57"/>
    </location>
</feature>
<evidence type="ECO:0000313" key="6">
    <source>
        <dbReference type="Proteomes" id="UP000005273"/>
    </source>
</evidence>
<evidence type="ECO:0000256" key="2">
    <source>
        <dbReference type="ARBA" id="ARBA00022448"/>
    </source>
</evidence>
<name>A0A0T5XD31_9BACT</name>
<dbReference type="RefSeq" id="WP_009201040.1">
    <property type="nucleotide sequence ID" value="NZ_ACJX03000001.1"/>
</dbReference>
<organism evidence="5 6">
    <name type="scientific">Acetomicrobium hydrogeniformans ATCC BAA-1850</name>
    <dbReference type="NCBI Taxonomy" id="592015"/>
    <lineage>
        <taxon>Bacteria</taxon>
        <taxon>Thermotogati</taxon>
        <taxon>Synergistota</taxon>
        <taxon>Synergistia</taxon>
        <taxon>Synergistales</taxon>
        <taxon>Acetomicrobiaceae</taxon>
        <taxon>Acetomicrobium</taxon>
    </lineage>
</organism>
<dbReference type="STRING" id="592015.HMPREF1705_03539"/>
<dbReference type="InterPro" id="IPR038495">
    <property type="entry name" value="ATPase_E_C"/>
</dbReference>
<keyword evidence="3" id="KW-0406">Ion transport</keyword>
<dbReference type="EMBL" id="ACJX03000001">
    <property type="protein sequence ID" value="KRT36268.1"/>
    <property type="molecule type" value="Genomic_DNA"/>
</dbReference>
<dbReference type="GO" id="GO:0033178">
    <property type="term" value="C:proton-transporting two-sector ATPase complex, catalytic domain"/>
    <property type="evidence" value="ECO:0007669"/>
    <property type="project" value="InterPro"/>
</dbReference>
<dbReference type="Gene3D" id="3.30.2320.30">
    <property type="entry name" value="ATP synthase, E subunit, C-terminal"/>
    <property type="match status" value="1"/>
</dbReference>
<dbReference type="Proteomes" id="UP000005273">
    <property type="component" value="Unassembled WGS sequence"/>
</dbReference>
<reference evidence="6" key="1">
    <citation type="submission" date="2012-09" db="EMBL/GenBank/DDBJ databases">
        <authorList>
            <person name="Weinstock G."/>
            <person name="Sodergren E."/>
            <person name="Clifton S."/>
            <person name="Fulton L."/>
            <person name="Fulton B."/>
            <person name="Courtney L."/>
            <person name="Fronick C."/>
            <person name="Harrison M."/>
            <person name="Strong C."/>
            <person name="Farmer C."/>
            <person name="Delehaunty K."/>
            <person name="Markovic C."/>
            <person name="Hall O."/>
            <person name="Minx P."/>
            <person name="Tomlinson C."/>
            <person name="Mitreva M."/>
            <person name="Nelson J."/>
            <person name="Hou S."/>
            <person name="Wollam A."/>
            <person name="Pepin K.H."/>
            <person name="Johnson M."/>
            <person name="Bhonagiri V."/>
            <person name="Nash W.E."/>
            <person name="Suruliraj S."/>
            <person name="Warren W."/>
            <person name="Chinwalla A."/>
            <person name="Mardis E.R."/>
            <person name="Wilson R.K."/>
        </authorList>
    </citation>
    <scope>NUCLEOTIDE SEQUENCE [LARGE SCALE GENOMIC DNA]</scope>
    <source>
        <strain evidence="6">OS1</strain>
    </source>
</reference>
<sequence>MALADVKTKIEDDARKQADEILEKAKKQAEEIISKAQEEAQKIQEEWMRQAKEERENIFKRREIVADLDLGKIELSMKRSLIEETLTKARKKMNALDPKKYASFVETVLKTAVKESEKSEGLIYVGEEEAIIDEEWVSNFNQKNDTKLSLADEKLPFRGGFILNVGDIDINCSFDMLIASIQDDLELIIARELFSE</sequence>
<evidence type="ECO:0000256" key="1">
    <source>
        <dbReference type="ARBA" id="ARBA00005901"/>
    </source>
</evidence>
<dbReference type="GO" id="GO:0046961">
    <property type="term" value="F:proton-transporting ATPase activity, rotational mechanism"/>
    <property type="evidence" value="ECO:0007669"/>
    <property type="project" value="InterPro"/>
</dbReference>
<dbReference type="eggNOG" id="COG1390">
    <property type="taxonomic scope" value="Bacteria"/>
</dbReference>
<keyword evidence="4" id="KW-0175">Coiled coil</keyword>
<dbReference type="Pfam" id="PF01991">
    <property type="entry name" value="vATP-synt_E"/>
    <property type="match status" value="1"/>
</dbReference>
<protein>
    <submittedName>
        <fullName evidence="5">ATP synthase, subunit E</fullName>
    </submittedName>
</protein>
<dbReference type="SUPFAM" id="SSF160527">
    <property type="entry name" value="V-type ATPase subunit E-like"/>
    <property type="match status" value="1"/>
</dbReference>
<evidence type="ECO:0000313" key="5">
    <source>
        <dbReference type="EMBL" id="KRT36268.1"/>
    </source>
</evidence>
<comment type="caution">
    <text evidence="5">The sequence shown here is derived from an EMBL/GenBank/DDBJ whole genome shotgun (WGS) entry which is preliminary data.</text>
</comment>
<dbReference type="InterPro" id="IPR002842">
    <property type="entry name" value="ATPase_V1_Esu"/>
</dbReference>
<dbReference type="OrthoDB" id="4004at2"/>
<gene>
    <name evidence="5" type="ORF">HMPREF1705_03539</name>
</gene>
<comment type="similarity">
    <text evidence="1">Belongs to the V-ATPase E subunit family.</text>
</comment>